<protein>
    <recommendedName>
        <fullName evidence="10">E3 ubiquitin-protein ligase Topors</fullName>
        <ecNumber evidence="2">2.3.2.27</ecNumber>
    </recommendedName>
    <alternativeName>
        <fullName evidence="11">RING-type E3 ubiquitin transferase Topors</fullName>
    </alternativeName>
    <alternativeName>
        <fullName evidence="13">SUMO1-protein E3 ligase Topors</fullName>
    </alternativeName>
    <alternativeName>
        <fullName evidence="12">Topoisomerase I-binding RING finger protein</fullName>
    </alternativeName>
    <alternativeName>
        <fullName evidence="14">Topoisomerase I-binding arginine/serine-rich protein</fullName>
    </alternativeName>
    <alternativeName>
        <fullName evidence="15">Tumor suppressor p53-binding protein 3</fullName>
    </alternativeName>
</protein>
<dbReference type="GO" id="GO:0000209">
    <property type="term" value="P:protein polyubiquitination"/>
    <property type="evidence" value="ECO:0000318"/>
    <property type="project" value="GO_Central"/>
</dbReference>
<feature type="compositionally biased region" description="Polar residues" evidence="16">
    <location>
        <begin position="42"/>
        <end position="52"/>
    </location>
</feature>
<feature type="region of interest" description="Disordered" evidence="16">
    <location>
        <begin position="1"/>
        <end position="55"/>
    </location>
</feature>
<gene>
    <name evidence="19 20" type="primary">topors.L</name>
</gene>
<evidence type="ECO:0000256" key="9">
    <source>
        <dbReference type="ARBA" id="ARBA00023163"/>
    </source>
</evidence>
<evidence type="ECO:0000256" key="15">
    <source>
        <dbReference type="ARBA" id="ARBA00082108"/>
    </source>
</evidence>
<feature type="compositionally biased region" description="Low complexity" evidence="16">
    <location>
        <begin position="846"/>
        <end position="865"/>
    </location>
</feature>
<evidence type="ECO:0000256" key="7">
    <source>
        <dbReference type="ARBA" id="ARBA00022833"/>
    </source>
</evidence>
<evidence type="ECO:0000256" key="3">
    <source>
        <dbReference type="ARBA" id="ARBA00022679"/>
    </source>
</evidence>
<dbReference type="FunFam" id="3.30.40.10:FF:000136">
    <property type="entry name" value="E3 ubiquitin-protein ligase Topors"/>
    <property type="match status" value="1"/>
</dbReference>
<feature type="compositionally biased region" description="Basic residues" evidence="16">
    <location>
        <begin position="1"/>
        <end position="12"/>
    </location>
</feature>
<dbReference type="KEGG" id="xla:108713581"/>
<evidence type="ECO:0000256" key="14">
    <source>
        <dbReference type="ARBA" id="ARBA00079184"/>
    </source>
</evidence>
<dbReference type="GeneID" id="108713581"/>
<dbReference type="EC" id="2.3.2.27" evidence="2"/>
<evidence type="ECO:0000313" key="19">
    <source>
        <dbReference type="RefSeq" id="XP_018112626.1"/>
    </source>
</evidence>
<reference evidence="19" key="1">
    <citation type="submission" date="2025-08" db="UniProtKB">
        <authorList>
            <consortium name="RefSeq"/>
        </authorList>
    </citation>
    <scope>IDENTIFICATION</scope>
    <source>
        <strain evidence="19">J_2021</strain>
        <tissue evidence="19">Erythrocytes</tissue>
    </source>
</reference>
<dbReference type="OrthoDB" id="21204at2759"/>
<keyword evidence="3" id="KW-0808">Transferase</keyword>
<proteinExistence type="predicted"/>
<dbReference type="PaxDb" id="8355-A0A1L8HXN2"/>
<feature type="compositionally biased region" description="Basic and acidic residues" evidence="16">
    <location>
        <begin position="757"/>
        <end position="774"/>
    </location>
</feature>
<evidence type="ECO:0000256" key="5">
    <source>
        <dbReference type="ARBA" id="ARBA00022771"/>
    </source>
</evidence>
<dbReference type="GO" id="GO:0008630">
    <property type="term" value="P:intrinsic apoptotic signaling pathway in response to DNA damage"/>
    <property type="evidence" value="ECO:0007669"/>
    <property type="project" value="UniProtKB-ARBA"/>
</dbReference>
<dbReference type="AGR" id="Xenbase:XB-GENE-6486353"/>
<keyword evidence="7" id="KW-0862">Zinc</keyword>
<dbReference type="Pfam" id="PF00097">
    <property type="entry name" value="zf-C3HC4"/>
    <property type="match status" value="1"/>
</dbReference>
<feature type="compositionally biased region" description="Polar residues" evidence="16">
    <location>
        <begin position="410"/>
        <end position="430"/>
    </location>
</feature>
<keyword evidence="6" id="KW-0833">Ubl conjugation pathway</keyword>
<dbReference type="PROSITE" id="PS00518">
    <property type="entry name" value="ZF_RING_1"/>
    <property type="match status" value="1"/>
</dbReference>
<evidence type="ECO:0000256" key="10">
    <source>
        <dbReference type="ARBA" id="ARBA00071236"/>
    </source>
</evidence>
<evidence type="ECO:0000256" key="1">
    <source>
        <dbReference type="ARBA" id="ARBA00000900"/>
    </source>
</evidence>
<feature type="compositionally biased region" description="Basic residues" evidence="16">
    <location>
        <begin position="571"/>
        <end position="581"/>
    </location>
</feature>
<dbReference type="GO" id="GO:0061630">
    <property type="term" value="F:ubiquitin protein ligase activity"/>
    <property type="evidence" value="ECO:0000318"/>
    <property type="project" value="GO_Central"/>
</dbReference>
<feature type="domain" description="RING-type" evidence="17">
    <location>
        <begin position="59"/>
        <end position="98"/>
    </location>
</feature>
<keyword evidence="9" id="KW-0804">Transcription</keyword>
<feature type="compositionally biased region" description="Basic residues" evidence="16">
    <location>
        <begin position="502"/>
        <end position="527"/>
    </location>
</feature>
<evidence type="ECO:0000313" key="18">
    <source>
        <dbReference type="Proteomes" id="UP000186698"/>
    </source>
</evidence>
<dbReference type="CTD" id="108713581"/>
<feature type="region of interest" description="Disordered" evidence="16">
    <location>
        <begin position="491"/>
        <end position="544"/>
    </location>
</feature>
<dbReference type="Bgee" id="108713581">
    <property type="expression patterns" value="Expressed in gastrula and 19 other cell types or tissues"/>
</dbReference>
<comment type="catalytic activity">
    <reaction evidence="1">
        <text>S-ubiquitinyl-[E2 ubiquitin-conjugating enzyme]-L-cysteine + [acceptor protein]-L-lysine = [E2 ubiquitin-conjugating enzyme]-L-cysteine + N(6)-ubiquitinyl-[acceptor protein]-L-lysine.</text>
        <dbReference type="EC" id="2.3.2.27"/>
    </reaction>
</comment>
<dbReference type="PANTHER" id="PTHR46077">
    <property type="entry name" value="E3 UBIQUITIN-PROTEIN LIGASE TOPORS"/>
    <property type="match status" value="1"/>
</dbReference>
<dbReference type="InterPro" id="IPR018957">
    <property type="entry name" value="Znf_C3HC4_RING-type"/>
</dbReference>
<dbReference type="AlphaFoldDB" id="A0A1L8HXN2"/>
<dbReference type="SUPFAM" id="SSF57850">
    <property type="entry name" value="RING/U-box"/>
    <property type="match status" value="1"/>
</dbReference>
<dbReference type="GO" id="GO:0032391">
    <property type="term" value="C:photoreceptor connecting cilium"/>
    <property type="evidence" value="ECO:0007669"/>
    <property type="project" value="UniProtKB-ARBA"/>
</dbReference>
<evidence type="ECO:0000256" key="4">
    <source>
        <dbReference type="ARBA" id="ARBA00022723"/>
    </source>
</evidence>
<dbReference type="InterPro" id="IPR017907">
    <property type="entry name" value="Znf_RING_CS"/>
</dbReference>
<feature type="compositionally biased region" description="Low complexity" evidence="16">
    <location>
        <begin position="558"/>
        <end position="570"/>
    </location>
</feature>
<evidence type="ECO:0000259" key="17">
    <source>
        <dbReference type="PROSITE" id="PS50089"/>
    </source>
</evidence>
<feature type="region of interest" description="Disordered" evidence="16">
    <location>
        <begin position="556"/>
        <end position="649"/>
    </location>
</feature>
<evidence type="ECO:0000256" key="2">
    <source>
        <dbReference type="ARBA" id="ARBA00012483"/>
    </source>
</evidence>
<evidence type="ECO:0000313" key="20">
    <source>
        <dbReference type="Xenbase" id="XB-GENE-6486353"/>
    </source>
</evidence>
<dbReference type="CDD" id="cd16574">
    <property type="entry name" value="RING-HC_Topors"/>
    <property type="match status" value="1"/>
</dbReference>
<evidence type="ECO:0000256" key="11">
    <source>
        <dbReference type="ARBA" id="ARBA00076856"/>
    </source>
</evidence>
<dbReference type="STRING" id="8355.A0A1L8HXN2"/>
<keyword evidence="18" id="KW-1185">Reference proteome</keyword>
<feature type="compositionally biased region" description="Basic residues" evidence="16">
    <location>
        <begin position="589"/>
        <end position="600"/>
    </location>
</feature>
<feature type="region of interest" description="Disordered" evidence="16">
    <location>
        <begin position="939"/>
        <end position="990"/>
    </location>
</feature>
<keyword evidence="8" id="KW-0805">Transcription regulation</keyword>
<dbReference type="InterPro" id="IPR013083">
    <property type="entry name" value="Znf_RING/FYVE/PHD"/>
</dbReference>
<dbReference type="InterPro" id="IPR058746">
    <property type="entry name" value="Znf_RING-type_Topors"/>
</dbReference>
<evidence type="ECO:0000256" key="8">
    <source>
        <dbReference type="ARBA" id="ARBA00023015"/>
    </source>
</evidence>
<dbReference type="GO" id="GO:0008270">
    <property type="term" value="F:zinc ion binding"/>
    <property type="evidence" value="ECO:0007669"/>
    <property type="project" value="UniProtKB-KW"/>
</dbReference>
<keyword evidence="5" id="KW-0863">Zinc-finger</keyword>
<dbReference type="PANTHER" id="PTHR46077:SF1">
    <property type="entry name" value="TOP1 BINDING ARGININE_SERINE RICH PROTEIN, E3 UBIQUITIN LIGASE"/>
    <property type="match status" value="1"/>
</dbReference>
<dbReference type="Pfam" id="PF26084">
    <property type="entry name" value="PWI_Topors"/>
    <property type="match status" value="1"/>
</dbReference>
<feature type="compositionally biased region" description="Basic residues" evidence="16">
    <location>
        <begin position="745"/>
        <end position="756"/>
    </location>
</feature>
<feature type="region of interest" description="Disordered" evidence="16">
    <location>
        <begin position="677"/>
        <end position="924"/>
    </location>
</feature>
<feature type="compositionally biased region" description="Basic and acidic residues" evidence="16">
    <location>
        <begin position="910"/>
        <end position="920"/>
    </location>
</feature>
<dbReference type="GO" id="GO:0006513">
    <property type="term" value="P:protein monoubiquitination"/>
    <property type="evidence" value="ECO:0000318"/>
    <property type="project" value="GO_Central"/>
</dbReference>
<dbReference type="Gene3D" id="3.30.40.10">
    <property type="entry name" value="Zinc/RING finger domain, C3HC4 (zinc finger)"/>
    <property type="match status" value="1"/>
</dbReference>
<feature type="compositionally biased region" description="Basic residues" evidence="16">
    <location>
        <begin position="714"/>
        <end position="724"/>
    </location>
</feature>
<feature type="region of interest" description="Disordered" evidence="16">
    <location>
        <begin position="400"/>
        <end position="430"/>
    </location>
</feature>
<feature type="region of interest" description="Disordered" evidence="16">
    <location>
        <begin position="337"/>
        <end position="388"/>
    </location>
</feature>
<feature type="compositionally biased region" description="Basic and acidic residues" evidence="16">
    <location>
        <begin position="698"/>
        <end position="709"/>
    </location>
</feature>
<keyword evidence="4" id="KW-0479">Metal-binding</keyword>
<feature type="compositionally biased region" description="Basic and acidic residues" evidence="16">
    <location>
        <begin position="528"/>
        <end position="541"/>
    </location>
</feature>
<feature type="compositionally biased region" description="Polar residues" evidence="16">
    <location>
        <begin position="871"/>
        <end position="909"/>
    </location>
</feature>
<evidence type="ECO:0000256" key="16">
    <source>
        <dbReference type="SAM" id="MobiDB-lite"/>
    </source>
</evidence>
<dbReference type="InterPro" id="IPR001841">
    <property type="entry name" value="Znf_RING"/>
</dbReference>
<dbReference type="InterPro" id="IPR058745">
    <property type="entry name" value="PWI_Topors"/>
</dbReference>
<evidence type="ECO:0000256" key="13">
    <source>
        <dbReference type="ARBA" id="ARBA00079040"/>
    </source>
</evidence>
<feature type="compositionally biased region" description="Basic residues" evidence="16">
    <location>
        <begin position="827"/>
        <end position="843"/>
    </location>
</feature>
<dbReference type="Xenbase" id="XB-GENE-6486353">
    <property type="gene designation" value="topors.L"/>
</dbReference>
<dbReference type="Proteomes" id="UP000186698">
    <property type="component" value="Chromosome 1L"/>
</dbReference>
<organism evidence="18 19">
    <name type="scientific">Xenopus laevis</name>
    <name type="common">African clawed frog</name>
    <dbReference type="NCBI Taxonomy" id="8355"/>
    <lineage>
        <taxon>Eukaryota</taxon>
        <taxon>Metazoa</taxon>
        <taxon>Chordata</taxon>
        <taxon>Craniata</taxon>
        <taxon>Vertebrata</taxon>
        <taxon>Euteleostomi</taxon>
        <taxon>Amphibia</taxon>
        <taxon>Batrachia</taxon>
        <taxon>Anura</taxon>
        <taxon>Pipoidea</taxon>
        <taxon>Pipidae</taxon>
        <taxon>Xenopodinae</taxon>
        <taxon>Xenopus</taxon>
        <taxon>Xenopus</taxon>
    </lineage>
</organism>
<evidence type="ECO:0000256" key="12">
    <source>
        <dbReference type="ARBA" id="ARBA00076940"/>
    </source>
</evidence>
<feature type="compositionally biased region" description="Polar residues" evidence="16">
    <location>
        <begin position="22"/>
        <end position="33"/>
    </location>
</feature>
<dbReference type="SMART" id="SM00184">
    <property type="entry name" value="RING"/>
    <property type="match status" value="1"/>
</dbReference>
<dbReference type="OMA" id="DCVIVGF"/>
<evidence type="ECO:0000256" key="6">
    <source>
        <dbReference type="ARBA" id="ARBA00022786"/>
    </source>
</evidence>
<dbReference type="PROSITE" id="PS50089">
    <property type="entry name" value="ZF_RING_2"/>
    <property type="match status" value="1"/>
</dbReference>
<dbReference type="RefSeq" id="XP_018112626.1">
    <property type="nucleotide sequence ID" value="XM_018257137.2"/>
</dbReference>
<accession>A0A1L8HXN2</accession>
<name>A0A1L8HXN2_XENLA</name>
<sequence length="1014" mass="115211">MREKRTKRRRPGGRQEAADTMMASSSNSYSLDGSFSPKAGTSKLQSHGTSADASPDSKCPICLDRFDNVSHLDRCLHRFCFRCIQEWAKNKAECPLCKQPFYSIFHSVKAEDDFKEYVLRPTVNGSFASSDGHRFRYRTTMTRDHQVPIRTSRPSSTQRTFSPPDNGILFEGFSNQSLHQRDEEIHQMIRRLASRRQASAEGRSMRQIQEQELINFRRALYRSGIRVRNIQDGGRYRDISAEFFRHNPACLHRLVPWLKRELTVLFGSHGSLVNIVQHIIMSNVTRYDMESQAFVEDLRPFLLHRTDHFIHEFVNFARCPYNIEAYDQHANYDCPAPSYEEESRSESSVITISPDEAETRDPDIPSAALGVGQTAWDDETPGPSYSTLDQASAVSTTLDITESSDDEPPSITQISQDVSNSETADNLQDQSFPADECVIVGYVKPLAERTPELVQLSSDSESSLCEVKTEDTKKPLIKPFILSDSSELSRSSSSLYTPAKEKRSRKTSHKGKAISSKHSHSRKKEKGKRQLDISSKKDKGDLNSSYALSSWRDRSRSSDCYSRSSRNMSHNNRRRHCSLKRRSPEKSRNRIRRERKRSRSRDRSLSWRSRTVSLTSESSKERCQSSSRSRNHSRGRSRSHDSDNDFSTNNYRSTYQWEYTYYSRNRDGYEQSYKRRTCGRGHYSRPSASPEYKIQSYSEKKDTRRERGHIASKQYRRDRYRSRSRSSSQMNTSGTEHTRSDKPSGKRKYKTHHLEKHKREGNSREASSAKRKEGGVQADKASLDNHTGSFKKGLVSSSSEPKQKLRKKTRSPSVEIVYEGKAAEGAKHHKKKKKKKHKKKRHREQTSSPAASPIIITIDSDSDTPMVEDLPSNNHSSLVPENKTSIESTNSLHSQSPATSATVSTTEVQSGERADSDSKASDLCSSNRHLDAATGILDGLHFDDSSDEQNLPPVDSPPNIQDLFEEEPSAAECSLPEPDPVLDSIPPASTSEMSELHKNFAESICEFDLLNNVT</sequence>